<protein>
    <submittedName>
        <fullName evidence="2">Uncharacterized protein</fullName>
    </submittedName>
</protein>
<dbReference type="AlphaFoldDB" id="A0A1L9S8Z4"/>
<organism evidence="2 3">
    <name type="scientific">Penicilliopsis zonata CBS 506.65</name>
    <dbReference type="NCBI Taxonomy" id="1073090"/>
    <lineage>
        <taxon>Eukaryota</taxon>
        <taxon>Fungi</taxon>
        <taxon>Dikarya</taxon>
        <taxon>Ascomycota</taxon>
        <taxon>Pezizomycotina</taxon>
        <taxon>Eurotiomycetes</taxon>
        <taxon>Eurotiomycetidae</taxon>
        <taxon>Eurotiales</taxon>
        <taxon>Aspergillaceae</taxon>
        <taxon>Penicilliopsis</taxon>
    </lineage>
</organism>
<dbReference type="EMBL" id="KV878351">
    <property type="protein sequence ID" value="OJJ43625.1"/>
    <property type="molecule type" value="Genomic_DNA"/>
</dbReference>
<evidence type="ECO:0000313" key="2">
    <source>
        <dbReference type="EMBL" id="OJJ43625.1"/>
    </source>
</evidence>
<accession>A0A1L9S8Z4</accession>
<dbReference type="RefSeq" id="XP_022578135.1">
    <property type="nucleotide sequence ID" value="XM_022727386.1"/>
</dbReference>
<dbReference type="Proteomes" id="UP000184188">
    <property type="component" value="Unassembled WGS sequence"/>
</dbReference>
<dbReference type="GeneID" id="34613850"/>
<dbReference type="PANTHER" id="PTHR28186:SF1">
    <property type="entry name" value="MEIOTICALLY UP-REGULATED GENE 9 PROTEIN"/>
    <property type="match status" value="1"/>
</dbReference>
<dbReference type="InterPro" id="IPR018809">
    <property type="entry name" value="DUF2406"/>
</dbReference>
<dbReference type="VEuPathDB" id="FungiDB:ASPZODRAFT_19346"/>
<feature type="region of interest" description="Disordered" evidence="1">
    <location>
        <begin position="1"/>
        <end position="36"/>
    </location>
</feature>
<dbReference type="Pfam" id="PF10295">
    <property type="entry name" value="DUF2406"/>
    <property type="match status" value="1"/>
</dbReference>
<evidence type="ECO:0000256" key="1">
    <source>
        <dbReference type="SAM" id="MobiDB-lite"/>
    </source>
</evidence>
<sequence length="100" mass="11391">MAFDSGSSTHSRGDSVKSTLQSKADPNVALREAQPMDHFMVSTTTFSLRSMQFRDRNGNIITDPDHSNPTRARLERPLETIMSFQRDIESHHRQDVMATR</sequence>
<feature type="compositionally biased region" description="Polar residues" evidence="1">
    <location>
        <begin position="1"/>
        <end position="24"/>
    </location>
</feature>
<dbReference type="PANTHER" id="PTHR28186">
    <property type="entry name" value="MEIOTICALLY UP-REGULATED GENE 9 PROTEIN"/>
    <property type="match status" value="1"/>
</dbReference>
<proteinExistence type="predicted"/>
<gene>
    <name evidence="2" type="ORF">ASPZODRAFT_19346</name>
</gene>
<keyword evidence="3" id="KW-1185">Reference proteome</keyword>
<name>A0A1L9S8Z4_9EURO</name>
<dbReference type="OrthoDB" id="5330253at2759"/>
<reference evidence="3" key="1">
    <citation type="journal article" date="2017" name="Genome Biol.">
        <title>Comparative genomics reveals high biological diversity and specific adaptations in the industrially and medically important fungal genus Aspergillus.</title>
        <authorList>
            <person name="de Vries R.P."/>
            <person name="Riley R."/>
            <person name="Wiebenga A."/>
            <person name="Aguilar-Osorio G."/>
            <person name="Amillis S."/>
            <person name="Uchima C.A."/>
            <person name="Anderluh G."/>
            <person name="Asadollahi M."/>
            <person name="Askin M."/>
            <person name="Barry K."/>
            <person name="Battaglia E."/>
            <person name="Bayram O."/>
            <person name="Benocci T."/>
            <person name="Braus-Stromeyer S.A."/>
            <person name="Caldana C."/>
            <person name="Canovas D."/>
            <person name="Cerqueira G.C."/>
            <person name="Chen F."/>
            <person name="Chen W."/>
            <person name="Choi C."/>
            <person name="Clum A."/>
            <person name="Dos Santos R.A."/>
            <person name="Damasio A.R."/>
            <person name="Diallinas G."/>
            <person name="Emri T."/>
            <person name="Fekete E."/>
            <person name="Flipphi M."/>
            <person name="Freyberg S."/>
            <person name="Gallo A."/>
            <person name="Gournas C."/>
            <person name="Habgood R."/>
            <person name="Hainaut M."/>
            <person name="Harispe M.L."/>
            <person name="Henrissat B."/>
            <person name="Hilden K.S."/>
            <person name="Hope R."/>
            <person name="Hossain A."/>
            <person name="Karabika E."/>
            <person name="Karaffa L."/>
            <person name="Karanyi Z."/>
            <person name="Krasevec N."/>
            <person name="Kuo A."/>
            <person name="Kusch H."/>
            <person name="LaButti K."/>
            <person name="Lagendijk E.L."/>
            <person name="Lapidus A."/>
            <person name="Levasseur A."/>
            <person name="Lindquist E."/>
            <person name="Lipzen A."/>
            <person name="Logrieco A.F."/>
            <person name="MacCabe A."/>
            <person name="Maekelae M.R."/>
            <person name="Malavazi I."/>
            <person name="Melin P."/>
            <person name="Meyer V."/>
            <person name="Mielnichuk N."/>
            <person name="Miskei M."/>
            <person name="Molnar A.P."/>
            <person name="Mule G."/>
            <person name="Ngan C.Y."/>
            <person name="Orejas M."/>
            <person name="Orosz E."/>
            <person name="Ouedraogo J.P."/>
            <person name="Overkamp K.M."/>
            <person name="Park H.-S."/>
            <person name="Perrone G."/>
            <person name="Piumi F."/>
            <person name="Punt P.J."/>
            <person name="Ram A.F."/>
            <person name="Ramon A."/>
            <person name="Rauscher S."/>
            <person name="Record E."/>
            <person name="Riano-Pachon D.M."/>
            <person name="Robert V."/>
            <person name="Roehrig J."/>
            <person name="Ruller R."/>
            <person name="Salamov A."/>
            <person name="Salih N.S."/>
            <person name="Samson R.A."/>
            <person name="Sandor E."/>
            <person name="Sanguinetti M."/>
            <person name="Schuetze T."/>
            <person name="Sepcic K."/>
            <person name="Shelest E."/>
            <person name="Sherlock G."/>
            <person name="Sophianopoulou V."/>
            <person name="Squina F.M."/>
            <person name="Sun H."/>
            <person name="Susca A."/>
            <person name="Todd R.B."/>
            <person name="Tsang A."/>
            <person name="Unkles S.E."/>
            <person name="van de Wiele N."/>
            <person name="van Rossen-Uffink D."/>
            <person name="Oliveira J.V."/>
            <person name="Vesth T.C."/>
            <person name="Visser J."/>
            <person name="Yu J.-H."/>
            <person name="Zhou M."/>
            <person name="Andersen M.R."/>
            <person name="Archer D.B."/>
            <person name="Baker S.E."/>
            <person name="Benoit I."/>
            <person name="Brakhage A.A."/>
            <person name="Braus G.H."/>
            <person name="Fischer R."/>
            <person name="Frisvad J.C."/>
            <person name="Goldman G.H."/>
            <person name="Houbraken J."/>
            <person name="Oakley B."/>
            <person name="Pocsi I."/>
            <person name="Scazzocchio C."/>
            <person name="Seiboth B."/>
            <person name="vanKuyk P.A."/>
            <person name="Wortman J."/>
            <person name="Dyer P.S."/>
            <person name="Grigoriev I.V."/>
        </authorList>
    </citation>
    <scope>NUCLEOTIDE SEQUENCE [LARGE SCALE GENOMIC DNA]</scope>
    <source>
        <strain evidence="3">CBS 506.65</strain>
    </source>
</reference>
<evidence type="ECO:0000313" key="3">
    <source>
        <dbReference type="Proteomes" id="UP000184188"/>
    </source>
</evidence>